<dbReference type="EMBL" id="DACRBY010000006">
    <property type="protein sequence ID" value="HAS8539429.1"/>
    <property type="molecule type" value="Genomic_DNA"/>
</dbReference>
<comment type="caution">
    <text evidence="1">The sequence shown here is derived from an EMBL/GenBank/DDBJ whole genome shotgun (WGS) entry which is preliminary data.</text>
</comment>
<sequence>MESSLFNALDALGFSPESLVLLALMAINLRNQNHIIKELAKGLQAVTDRVLVLETERNRSNKG</sequence>
<dbReference type="RefSeq" id="WP_038963503.1">
    <property type="nucleotide sequence ID" value="NZ_CP134783.1"/>
</dbReference>
<dbReference type="AlphaFoldDB" id="A0A854GQZ1"/>
<gene>
    <name evidence="1" type="ORF">I7730_06480</name>
</gene>
<protein>
    <submittedName>
        <fullName evidence="1">Uncharacterized protein</fullName>
    </submittedName>
</protein>
<dbReference type="Proteomes" id="UP000863257">
    <property type="component" value="Unassembled WGS sequence"/>
</dbReference>
<organism evidence="1">
    <name type="scientific">Vibrio vulnificus</name>
    <dbReference type="NCBI Taxonomy" id="672"/>
    <lineage>
        <taxon>Bacteria</taxon>
        <taxon>Pseudomonadati</taxon>
        <taxon>Pseudomonadota</taxon>
        <taxon>Gammaproteobacteria</taxon>
        <taxon>Vibrionales</taxon>
        <taxon>Vibrionaceae</taxon>
        <taxon>Vibrio</taxon>
    </lineage>
</organism>
<name>A0A854GQZ1_VIBVL</name>
<reference evidence="1" key="1">
    <citation type="journal article" date="2018" name="Genome Biol.">
        <title>SKESA: strategic k-mer extension for scrupulous assemblies.</title>
        <authorList>
            <person name="Souvorov A."/>
            <person name="Agarwala R."/>
            <person name="Lipman D.J."/>
        </authorList>
    </citation>
    <scope>NUCLEOTIDE SEQUENCE</scope>
    <source>
        <strain evidence="1">BCW_3452</strain>
    </source>
</reference>
<evidence type="ECO:0000313" key="1">
    <source>
        <dbReference type="EMBL" id="HAS8539429.1"/>
    </source>
</evidence>
<proteinExistence type="predicted"/>
<reference evidence="1" key="2">
    <citation type="submission" date="2019-01" db="EMBL/GenBank/DDBJ databases">
        <authorList>
            <consortium name="NCBI Pathogen Detection Project"/>
        </authorList>
    </citation>
    <scope>NUCLEOTIDE SEQUENCE</scope>
    <source>
        <strain evidence="1">BCW_3452</strain>
    </source>
</reference>
<accession>A0A854GQZ1</accession>